<sequence length="150" mass="17052">MIKKHLSKKTFKNAFDFIKKGNILFLAVAFLSGVVFNAVISSLANDIIMSAISELIGKKELENWKVGGMLIGKFLGTLINFVIVTGVLFVILFLYFYVKNYREYKKPPVIKPQSQPAPTVDEMILEQLREINKKLSNQPENNQNNEAKQE</sequence>
<protein>
    <submittedName>
        <fullName evidence="6">Large conductance mechanosensitive channel protein</fullName>
    </submittedName>
</protein>
<evidence type="ECO:0000256" key="2">
    <source>
        <dbReference type="ARBA" id="ARBA00022692"/>
    </source>
</evidence>
<evidence type="ECO:0000256" key="5">
    <source>
        <dbReference type="SAM" id="Phobius"/>
    </source>
</evidence>
<dbReference type="PANTHER" id="PTHR30266:SF2">
    <property type="entry name" value="LARGE-CONDUCTANCE MECHANOSENSITIVE CHANNEL"/>
    <property type="match status" value="1"/>
</dbReference>
<keyword evidence="2 5" id="KW-0812">Transmembrane</keyword>
<evidence type="ECO:0000256" key="1">
    <source>
        <dbReference type="ARBA" id="ARBA00004141"/>
    </source>
</evidence>
<evidence type="ECO:0000256" key="4">
    <source>
        <dbReference type="ARBA" id="ARBA00023136"/>
    </source>
</evidence>
<dbReference type="RefSeq" id="WP_129621184.1">
    <property type="nucleotide sequence ID" value="NZ_LR214972.1"/>
</dbReference>
<proteinExistence type="predicted"/>
<dbReference type="GO" id="GO:0008381">
    <property type="term" value="F:mechanosensitive monoatomic ion channel activity"/>
    <property type="evidence" value="ECO:0007669"/>
    <property type="project" value="TreeGrafter"/>
</dbReference>
<feature type="transmembrane region" description="Helical" evidence="5">
    <location>
        <begin position="74"/>
        <end position="98"/>
    </location>
</feature>
<comment type="subcellular location">
    <subcellularLocation>
        <location evidence="1">Membrane</location>
        <topology evidence="1">Multi-pass membrane protein</topology>
    </subcellularLocation>
</comment>
<keyword evidence="4 5" id="KW-0472">Membrane</keyword>
<dbReference type="SUPFAM" id="SSF81330">
    <property type="entry name" value="Gated mechanosensitive channel"/>
    <property type="match status" value="1"/>
</dbReference>
<dbReference type="GO" id="GO:0016020">
    <property type="term" value="C:membrane"/>
    <property type="evidence" value="ECO:0007669"/>
    <property type="project" value="UniProtKB-SubCell"/>
</dbReference>
<dbReference type="InterPro" id="IPR036019">
    <property type="entry name" value="MscL_channel"/>
</dbReference>
<evidence type="ECO:0000313" key="6">
    <source>
        <dbReference type="EMBL" id="VEU62993.1"/>
    </source>
</evidence>
<dbReference type="InterPro" id="IPR037673">
    <property type="entry name" value="MSC/AndL"/>
</dbReference>
<dbReference type="OrthoDB" id="401231at2"/>
<keyword evidence="7" id="KW-1185">Reference proteome</keyword>
<name>A0A449ADD2_9BACT</name>
<gene>
    <name evidence="6" type="primary">mscL</name>
    <name evidence="6" type="ORF">NCTC10118_00239</name>
</gene>
<accession>A0A449ADD2</accession>
<evidence type="ECO:0000256" key="3">
    <source>
        <dbReference type="ARBA" id="ARBA00022989"/>
    </source>
</evidence>
<reference evidence="6 7" key="1">
    <citation type="submission" date="2019-01" db="EMBL/GenBank/DDBJ databases">
        <authorList>
            <consortium name="Pathogen Informatics"/>
        </authorList>
    </citation>
    <scope>NUCLEOTIDE SEQUENCE [LARGE SCALE GENOMIC DNA]</scope>
    <source>
        <strain evidence="6 7">NCTC10118</strain>
    </source>
</reference>
<keyword evidence="3 5" id="KW-1133">Transmembrane helix</keyword>
<dbReference type="Proteomes" id="UP000289952">
    <property type="component" value="Chromosome"/>
</dbReference>
<feature type="transmembrane region" description="Helical" evidence="5">
    <location>
        <begin position="21"/>
        <end position="40"/>
    </location>
</feature>
<dbReference type="EMBL" id="LR214972">
    <property type="protein sequence ID" value="VEU62993.1"/>
    <property type="molecule type" value="Genomic_DNA"/>
</dbReference>
<dbReference type="Pfam" id="PF01741">
    <property type="entry name" value="MscL"/>
    <property type="match status" value="1"/>
</dbReference>
<organism evidence="6 7">
    <name type="scientific">Mycoplasmopsis bovirhinis</name>
    <dbReference type="NCBI Taxonomy" id="29553"/>
    <lineage>
        <taxon>Bacteria</taxon>
        <taxon>Bacillati</taxon>
        <taxon>Mycoplasmatota</taxon>
        <taxon>Mycoplasmoidales</taxon>
        <taxon>Metamycoplasmataceae</taxon>
        <taxon>Mycoplasmopsis</taxon>
    </lineage>
</organism>
<dbReference type="AlphaFoldDB" id="A0A449ADD2"/>
<evidence type="ECO:0000313" key="7">
    <source>
        <dbReference type="Proteomes" id="UP000289952"/>
    </source>
</evidence>
<dbReference type="PANTHER" id="PTHR30266">
    <property type="entry name" value="MECHANOSENSITIVE CHANNEL MSCL"/>
    <property type="match status" value="1"/>
</dbReference>
<dbReference type="Gene3D" id="1.10.1200.120">
    <property type="entry name" value="Large-conductance mechanosensitive channel, MscL, domain 1"/>
    <property type="match status" value="1"/>
</dbReference>